<dbReference type="CTD" id="3032"/>
<keyword evidence="6" id="KW-0276">Fatty acid metabolism</keyword>
<dbReference type="InterPro" id="IPR020616">
    <property type="entry name" value="Thiolase_N"/>
</dbReference>
<dbReference type="NCBIfam" id="TIGR01930">
    <property type="entry name" value="AcCoA-C-Actrans"/>
    <property type="match status" value="1"/>
</dbReference>
<dbReference type="InterPro" id="IPR016039">
    <property type="entry name" value="Thiolase-like"/>
</dbReference>
<dbReference type="EC" id="2.3.1.16" evidence="10"/>
<dbReference type="CDD" id="cd00751">
    <property type="entry name" value="thiolase"/>
    <property type="match status" value="1"/>
</dbReference>
<dbReference type="AlphaFoldDB" id="A0A8B7YAR7"/>
<protein>
    <recommendedName>
        <fullName evidence="10">acetyl-CoA C-acyltransferase</fullName>
        <ecNumber evidence="10">2.3.1.16</ecNumber>
    </recommendedName>
</protein>
<comment type="similarity">
    <text evidence="3 11">Belongs to the thiolase-like superfamily. Thiolase family.</text>
</comment>
<evidence type="ECO:0000256" key="4">
    <source>
        <dbReference type="ARBA" id="ARBA00022490"/>
    </source>
</evidence>
<keyword evidence="7" id="KW-0443">Lipid metabolism</keyword>
<reference evidence="15" key="1">
    <citation type="submission" date="2025-08" db="UniProtKB">
        <authorList>
            <consortium name="RefSeq"/>
        </authorList>
    </citation>
    <scope>IDENTIFICATION</scope>
</reference>
<accession>A0A8B7YAR7</accession>
<dbReference type="PANTHER" id="PTHR18919:SF153">
    <property type="entry name" value="TRIFUNCTIONAL ENZYME SUBUNIT BETA, MITOCHONDRIAL"/>
    <property type="match status" value="1"/>
</dbReference>
<evidence type="ECO:0000256" key="6">
    <source>
        <dbReference type="ARBA" id="ARBA00022832"/>
    </source>
</evidence>
<evidence type="ECO:0000259" key="12">
    <source>
        <dbReference type="Pfam" id="PF00108"/>
    </source>
</evidence>
<dbReference type="InterPro" id="IPR020617">
    <property type="entry name" value="Thiolase_C"/>
</dbReference>
<evidence type="ECO:0000256" key="2">
    <source>
        <dbReference type="ARBA" id="ARBA00005005"/>
    </source>
</evidence>
<evidence type="ECO:0000256" key="7">
    <source>
        <dbReference type="ARBA" id="ARBA00023098"/>
    </source>
</evidence>
<dbReference type="InterPro" id="IPR020610">
    <property type="entry name" value="Thiolase_AS"/>
</dbReference>
<feature type="domain" description="Thiolase C-terminal" evidence="13">
    <location>
        <begin position="333"/>
        <end position="473"/>
    </location>
</feature>
<dbReference type="Pfam" id="PF02803">
    <property type="entry name" value="Thiolase_C"/>
    <property type="match status" value="1"/>
</dbReference>
<dbReference type="InterPro" id="IPR020615">
    <property type="entry name" value="Thiolase_acyl_enz_int_AS"/>
</dbReference>
<dbReference type="GeneID" id="110978726"/>
<evidence type="ECO:0000259" key="13">
    <source>
        <dbReference type="Pfam" id="PF02803"/>
    </source>
</evidence>
<evidence type="ECO:0000256" key="1">
    <source>
        <dbReference type="ARBA" id="ARBA00004173"/>
    </source>
</evidence>
<name>A0A8B7YAR7_ACAPL</name>
<dbReference type="PROSITE" id="PS00099">
    <property type="entry name" value="THIOLASE_3"/>
    <property type="match status" value="1"/>
</dbReference>
<dbReference type="InterPro" id="IPR020613">
    <property type="entry name" value="Thiolase_CS"/>
</dbReference>
<dbReference type="PROSITE" id="PS00737">
    <property type="entry name" value="THIOLASE_2"/>
    <property type="match status" value="1"/>
</dbReference>
<evidence type="ECO:0000313" key="15">
    <source>
        <dbReference type="RefSeq" id="XP_022089647.1"/>
    </source>
</evidence>
<keyword evidence="5 11" id="KW-0808">Transferase</keyword>
<dbReference type="KEGG" id="aplc:110978726"/>
<dbReference type="PROSITE" id="PS00098">
    <property type="entry name" value="THIOLASE_1"/>
    <property type="match status" value="1"/>
</dbReference>
<dbReference type="InterPro" id="IPR002155">
    <property type="entry name" value="Thiolase"/>
</dbReference>
<dbReference type="FunFam" id="3.40.47.10:FF:000011">
    <property type="entry name" value="3-ketoacyl-CoA thiolase"/>
    <property type="match status" value="1"/>
</dbReference>
<dbReference type="PANTHER" id="PTHR18919">
    <property type="entry name" value="ACETYL-COA C-ACYLTRANSFERASE"/>
    <property type="match status" value="1"/>
</dbReference>
<comment type="subcellular location">
    <subcellularLocation>
        <location evidence="1">Mitochondrion</location>
    </subcellularLocation>
</comment>
<proteinExistence type="inferred from homology"/>
<dbReference type="GO" id="GO:0005739">
    <property type="term" value="C:mitochondrion"/>
    <property type="evidence" value="ECO:0007669"/>
    <property type="project" value="UniProtKB-SubCell"/>
</dbReference>
<comment type="pathway">
    <text evidence="2">Lipid metabolism; fatty acid beta-oxidation.</text>
</comment>
<dbReference type="GO" id="GO:0003988">
    <property type="term" value="F:acetyl-CoA C-acyltransferase activity"/>
    <property type="evidence" value="ECO:0007669"/>
    <property type="project" value="UniProtKB-EC"/>
</dbReference>
<organism evidence="14 15">
    <name type="scientific">Acanthaster planci</name>
    <name type="common">Crown-of-thorns starfish</name>
    <dbReference type="NCBI Taxonomy" id="133434"/>
    <lineage>
        <taxon>Eukaryota</taxon>
        <taxon>Metazoa</taxon>
        <taxon>Echinodermata</taxon>
        <taxon>Eleutherozoa</taxon>
        <taxon>Asterozoa</taxon>
        <taxon>Asteroidea</taxon>
        <taxon>Valvatacea</taxon>
        <taxon>Valvatida</taxon>
        <taxon>Acanthasteridae</taxon>
        <taxon>Acanthaster</taxon>
    </lineage>
</organism>
<dbReference type="SUPFAM" id="SSF53901">
    <property type="entry name" value="Thiolase-like"/>
    <property type="match status" value="2"/>
</dbReference>
<gene>
    <name evidence="15" type="primary">LOC110978726</name>
</gene>
<evidence type="ECO:0000313" key="14">
    <source>
        <dbReference type="Proteomes" id="UP000694845"/>
    </source>
</evidence>
<dbReference type="RefSeq" id="XP_022089647.1">
    <property type="nucleotide sequence ID" value="XM_022233955.1"/>
</dbReference>
<evidence type="ECO:0000256" key="8">
    <source>
        <dbReference type="ARBA" id="ARBA00023128"/>
    </source>
</evidence>
<feature type="domain" description="Thiolase N-terminal" evidence="12">
    <location>
        <begin position="54"/>
        <end position="326"/>
    </location>
</feature>
<keyword evidence="14" id="KW-1185">Reference proteome</keyword>
<dbReference type="GO" id="GO:0006635">
    <property type="term" value="P:fatty acid beta-oxidation"/>
    <property type="evidence" value="ECO:0007669"/>
    <property type="project" value="TreeGrafter"/>
</dbReference>
<evidence type="ECO:0000256" key="5">
    <source>
        <dbReference type="ARBA" id="ARBA00022679"/>
    </source>
</evidence>
<keyword evidence="8" id="KW-0496">Mitochondrion</keyword>
<dbReference type="OrthoDB" id="5404651at2759"/>
<evidence type="ECO:0000256" key="10">
    <source>
        <dbReference type="ARBA" id="ARBA00024073"/>
    </source>
</evidence>
<evidence type="ECO:0000256" key="11">
    <source>
        <dbReference type="RuleBase" id="RU003557"/>
    </source>
</evidence>
<dbReference type="Pfam" id="PF00108">
    <property type="entry name" value="Thiolase_N"/>
    <property type="match status" value="1"/>
</dbReference>
<sequence>MATQLLQRCRTSSLYQLLGSSGGIRGVQALSTSASRDVAAKSKKTLAKEGRKNIVLIEGVRTPFLMSGTEYKDLWPHDLARGSLQGLLDKTNIQRDAVDNIIYGTVIQEVKTSNIAREAALGAGFSDRIPCHTVTMACISSNVAIATGIGMINSDQGDTFVAGGVEFMSDVPIRHSRQMRKFMLAQNKAKTAGAKLSLAAKHLSMKAFAPELPAVAEFSTSETMGHSGDRLAAAFNVSRREQDEFSLRSHTLADKATKEGLLDDRLTYQVPGTTKVVERDNGIRVSTLDQMAKLKPAFIRPHGTVTAANASFLTDGASACLVMTEEKAKAMGLKPKAYLRDFVFVAQDPKDQLLLGPAYGTPKVLEKAGLSLSDIDVFEYHEAFAGQILANMKALDSDWFAQNYMGRKGKPGAPPFEKLNTWGGSLAIGHPFAATGVRLVTTAANRLHKEGGQYALVAACAAGGHGHAMIVEKYPS</sequence>
<dbReference type="Gene3D" id="3.40.47.10">
    <property type="match status" value="1"/>
</dbReference>
<evidence type="ECO:0000256" key="9">
    <source>
        <dbReference type="ARBA" id="ARBA00023315"/>
    </source>
</evidence>
<dbReference type="Proteomes" id="UP000694845">
    <property type="component" value="Unplaced"/>
</dbReference>
<keyword evidence="4" id="KW-0963">Cytoplasm</keyword>
<evidence type="ECO:0000256" key="3">
    <source>
        <dbReference type="ARBA" id="ARBA00010982"/>
    </source>
</evidence>
<dbReference type="OMA" id="MTAFPEP"/>
<keyword evidence="9 11" id="KW-0012">Acyltransferase</keyword>